<dbReference type="Pfam" id="PF13191">
    <property type="entry name" value="AAA_16"/>
    <property type="match status" value="1"/>
</dbReference>
<dbReference type="PANTHER" id="PTHR10763">
    <property type="entry name" value="CELL DIVISION CONTROL PROTEIN 6-RELATED"/>
    <property type="match status" value="1"/>
</dbReference>
<proteinExistence type="inferred from homology"/>
<dbReference type="InterPro" id="IPR016314">
    <property type="entry name" value="Cdc6/18"/>
</dbReference>
<dbReference type="CDD" id="cd00009">
    <property type="entry name" value="AAA"/>
    <property type="match status" value="1"/>
</dbReference>
<reference evidence="13" key="1">
    <citation type="submission" date="2021-05" db="EMBL/GenBank/DDBJ databases">
        <authorList>
            <person name="Stam R."/>
        </authorList>
    </citation>
    <scope>NUCLEOTIDE SEQUENCE</scope>
    <source>
        <strain evidence="13">CS162</strain>
    </source>
</reference>
<dbReference type="GO" id="GO:0033314">
    <property type="term" value="P:mitotic DNA replication checkpoint signaling"/>
    <property type="evidence" value="ECO:0007669"/>
    <property type="project" value="TreeGrafter"/>
</dbReference>
<evidence type="ECO:0000256" key="6">
    <source>
        <dbReference type="ARBA" id="ARBA00023306"/>
    </source>
</evidence>
<feature type="compositionally biased region" description="Polar residues" evidence="8">
    <location>
        <begin position="30"/>
        <end position="47"/>
    </location>
</feature>
<keyword evidence="3" id="KW-0132">Cell division</keyword>
<keyword evidence="6" id="KW-0131">Cell cycle</keyword>
<dbReference type="EMBL" id="CAJRGZ010000022">
    <property type="protein sequence ID" value="CAG5174840.1"/>
    <property type="molecule type" value="Genomic_DNA"/>
</dbReference>
<dbReference type="Proteomes" id="UP000676310">
    <property type="component" value="Unassembled WGS sequence"/>
</dbReference>
<keyword evidence="14" id="KW-1185">Reference proteome</keyword>
<dbReference type="RefSeq" id="XP_043174446.1">
    <property type="nucleotide sequence ID" value="XM_043318511.1"/>
</dbReference>
<comment type="similarity">
    <text evidence="2 7">Belongs to the CDC6/cdc18 family.</text>
</comment>
<feature type="domain" description="Cdc6/ORC1-like ATPase lid" evidence="11">
    <location>
        <begin position="370"/>
        <end position="433"/>
    </location>
</feature>
<dbReference type="GO" id="GO:0006270">
    <property type="term" value="P:DNA replication initiation"/>
    <property type="evidence" value="ECO:0007669"/>
    <property type="project" value="UniProtKB-UniRule"/>
</dbReference>
<comment type="caution">
    <text evidence="13">The sequence shown here is derived from an EMBL/GenBank/DDBJ whole genome shotgun (WGS) entry which is preliminary data.</text>
</comment>
<dbReference type="InterPro" id="IPR041664">
    <property type="entry name" value="AAA_16"/>
</dbReference>
<dbReference type="InterPro" id="IPR054425">
    <property type="entry name" value="Cdc6_ORC1-like_ATPase_lid"/>
</dbReference>
<dbReference type="Gene3D" id="1.10.10.10">
    <property type="entry name" value="Winged helix-like DNA-binding domain superfamily/Winged helix DNA-binding domain"/>
    <property type="match status" value="1"/>
</dbReference>
<dbReference type="AlphaFoldDB" id="A0A8J2N6Q3"/>
<dbReference type="InterPro" id="IPR050311">
    <property type="entry name" value="ORC1/CDC6"/>
</dbReference>
<evidence type="ECO:0000313" key="14">
    <source>
        <dbReference type="Proteomes" id="UP000676310"/>
    </source>
</evidence>
<comment type="subcellular location">
    <subcellularLocation>
        <location evidence="1">Nucleus</location>
    </subcellularLocation>
</comment>
<organism evidence="13 14">
    <name type="scientific">Alternaria atra</name>
    <dbReference type="NCBI Taxonomy" id="119953"/>
    <lineage>
        <taxon>Eukaryota</taxon>
        <taxon>Fungi</taxon>
        <taxon>Dikarya</taxon>
        <taxon>Ascomycota</taxon>
        <taxon>Pezizomycotina</taxon>
        <taxon>Dothideomycetes</taxon>
        <taxon>Pleosporomycetidae</taxon>
        <taxon>Pleosporales</taxon>
        <taxon>Pleosporineae</taxon>
        <taxon>Pleosporaceae</taxon>
        <taxon>Alternaria</taxon>
        <taxon>Alternaria sect. Ulocladioides</taxon>
    </lineage>
</organism>
<dbReference type="EMBL" id="CAJRGZ010000029">
    <property type="protein sequence ID" value="CAG5184023.1"/>
    <property type="molecule type" value="Genomic_DNA"/>
</dbReference>
<accession>A0A8J2N6Q3</accession>
<evidence type="ECO:0000259" key="11">
    <source>
        <dbReference type="Pfam" id="PF22606"/>
    </source>
</evidence>
<dbReference type="Pfam" id="PF22606">
    <property type="entry name" value="Cdc6-ORC-like_ATPase_lid"/>
    <property type="match status" value="1"/>
</dbReference>
<evidence type="ECO:0000313" key="13">
    <source>
        <dbReference type="EMBL" id="CAG5184023.1"/>
    </source>
</evidence>
<dbReference type="InterPro" id="IPR015163">
    <property type="entry name" value="Cdc6_C"/>
</dbReference>
<sequence>MASTVLGKRTRSSARIDASGTSHRGPGRGSSDNTSLTRSAESKSNVATRAKRRTQFVIHDEGEIENPFVTPKKQNVRDEDAMDVDEPEEKTSVKRGRKAGTAPAKYGAPCTRLPLSTAKENSPQKALVDIPDKFAPTPSTPRHRDALAGKVAVTPRHRLIIAGRPLTPRTPHTPGTPRNTGPTIYNEARQVFARGSAPTALFGRENERRELETFITTRTKTKRSGCIYVSGPPGTGKSAFVDDVCRTVSSNESVRTGYINCMSVKNATDLYRTLLEEFVDITEIAEGDEVDALRAIFMQRKTSYVVTLDEVDHLLELDIELFYNIFEWSLQEASGLVLVGIANALDLTDRFLPRLKARGLKPQLLPFLPYNATQISSVITSKLKALLPVGSTQLPFIHPTAIIFLSKKVAAQSGDLRKAFDICRRAIDLIEADTRDQHAKKATEITPSPTPSPSKTPLVEKVNLSSSAVRSPTKPKDLNSIIAASLASLTFETAPRATIAHMAKITAAVFSNGTSQRLRNLNLQQKAVLCSLSAIEKKKRATAVDSILSTPSRSHTTSPTIKELFEAYTALCKRENILHPLTSTEFRDIVGSLETLSLVSAVEGKAGSLDVGAGTPSRRGGLKLFLVLLLRIAGLLVSLEKRSWRTHSWGLELAFSRVFLRGIKEGIV</sequence>
<evidence type="ECO:0000256" key="1">
    <source>
        <dbReference type="ARBA" id="ARBA00004123"/>
    </source>
</evidence>
<evidence type="ECO:0000256" key="2">
    <source>
        <dbReference type="ARBA" id="ARBA00006184"/>
    </source>
</evidence>
<keyword evidence="5" id="KW-0539">Nucleus</keyword>
<evidence type="ECO:0000256" key="4">
    <source>
        <dbReference type="ARBA" id="ARBA00022705"/>
    </source>
</evidence>
<dbReference type="SUPFAM" id="SSF52540">
    <property type="entry name" value="P-loop containing nucleoside triphosphate hydrolases"/>
    <property type="match status" value="1"/>
</dbReference>
<evidence type="ECO:0000256" key="5">
    <source>
        <dbReference type="ARBA" id="ARBA00023242"/>
    </source>
</evidence>
<evidence type="ECO:0000259" key="9">
    <source>
        <dbReference type="Pfam" id="PF09079"/>
    </source>
</evidence>
<dbReference type="Pfam" id="PF09079">
    <property type="entry name" value="WHD_Cdc6"/>
    <property type="match status" value="1"/>
</dbReference>
<evidence type="ECO:0000313" key="12">
    <source>
        <dbReference type="EMBL" id="CAG5174840.1"/>
    </source>
</evidence>
<name>A0A8J2N6Q3_9PLEO</name>
<feature type="region of interest" description="Disordered" evidence="8">
    <location>
        <begin position="1"/>
        <end position="125"/>
    </location>
</feature>
<dbReference type="GeneID" id="67011080"/>
<dbReference type="Gene3D" id="3.40.50.300">
    <property type="entry name" value="P-loop containing nucleotide triphosphate hydrolases"/>
    <property type="match status" value="1"/>
</dbReference>
<feature type="domain" description="Cdc6 C-terminal" evidence="9">
    <location>
        <begin position="517"/>
        <end position="607"/>
    </location>
</feature>
<gene>
    <name evidence="13" type="ORF">ALTATR162_LOCUS10871</name>
    <name evidence="12" type="ORF">ALTATR162_LOCUS7880</name>
</gene>
<dbReference type="Gene3D" id="1.10.8.60">
    <property type="match status" value="1"/>
</dbReference>
<dbReference type="FunFam" id="3.40.50.300:FF:000547">
    <property type="entry name" value="Cell division control protein"/>
    <property type="match status" value="1"/>
</dbReference>
<dbReference type="OrthoDB" id="1926878at2759"/>
<dbReference type="PIRSF" id="PIRSF001767">
    <property type="entry name" value="Cdc6"/>
    <property type="match status" value="1"/>
</dbReference>
<dbReference type="InterPro" id="IPR027417">
    <property type="entry name" value="P-loop_NTPase"/>
</dbReference>
<evidence type="ECO:0000256" key="7">
    <source>
        <dbReference type="PIRNR" id="PIRNR001767"/>
    </source>
</evidence>
<evidence type="ECO:0000259" key="10">
    <source>
        <dbReference type="Pfam" id="PF13191"/>
    </source>
</evidence>
<dbReference type="GO" id="GO:0051301">
    <property type="term" value="P:cell division"/>
    <property type="evidence" value="ECO:0007669"/>
    <property type="project" value="UniProtKB-UniRule"/>
</dbReference>
<evidence type="ECO:0000256" key="8">
    <source>
        <dbReference type="SAM" id="MobiDB-lite"/>
    </source>
</evidence>
<dbReference type="InterPro" id="IPR036388">
    <property type="entry name" value="WH-like_DNA-bd_sf"/>
</dbReference>
<evidence type="ECO:0000256" key="3">
    <source>
        <dbReference type="ARBA" id="ARBA00022618"/>
    </source>
</evidence>
<feature type="region of interest" description="Disordered" evidence="8">
    <location>
        <begin position="438"/>
        <end position="458"/>
    </location>
</feature>
<dbReference type="PANTHER" id="PTHR10763:SF26">
    <property type="entry name" value="CELL DIVISION CONTROL PROTEIN 6 HOMOLOG"/>
    <property type="match status" value="1"/>
</dbReference>
<keyword evidence="4" id="KW-0235">DNA replication</keyword>
<protein>
    <recommendedName>
        <fullName evidence="7">Cell division control protein</fullName>
    </recommendedName>
</protein>
<dbReference type="GO" id="GO:0003688">
    <property type="term" value="F:DNA replication origin binding"/>
    <property type="evidence" value="ECO:0007669"/>
    <property type="project" value="TreeGrafter"/>
</dbReference>
<dbReference type="GO" id="GO:0005634">
    <property type="term" value="C:nucleus"/>
    <property type="evidence" value="ECO:0007669"/>
    <property type="project" value="UniProtKB-SubCell"/>
</dbReference>
<feature type="domain" description="Orc1-like AAA ATPase" evidence="10">
    <location>
        <begin position="201"/>
        <end position="324"/>
    </location>
</feature>